<dbReference type="AlphaFoldDB" id="W0F8C2"/>
<reference evidence="1 2" key="1">
    <citation type="submission" date="2013-12" db="EMBL/GenBank/DDBJ databases">
        <authorList>
            <consortium name="DOE Joint Genome Institute"/>
            <person name="Eisen J."/>
            <person name="Huntemann M."/>
            <person name="Han J."/>
            <person name="Chen A."/>
            <person name="Kyrpides N."/>
            <person name="Mavromatis K."/>
            <person name="Markowitz V."/>
            <person name="Palaniappan K."/>
            <person name="Ivanova N."/>
            <person name="Schaumberg A."/>
            <person name="Pati A."/>
            <person name="Liolios K."/>
            <person name="Nordberg H.P."/>
            <person name="Cantor M.N."/>
            <person name="Hua S.X."/>
            <person name="Woyke T."/>
        </authorList>
    </citation>
    <scope>NUCLEOTIDE SEQUENCE [LARGE SCALE GENOMIC DNA]</scope>
    <source>
        <strain evidence="2">DSM 19437</strain>
    </source>
</reference>
<gene>
    <name evidence="1" type="ORF">NIASO_11270</name>
</gene>
<sequence length="73" mass="8727">MFSNVFLNGESAVLNSFNSLTITQRIAKRNNFDYKNRMKLRFLSFFLQNLCKKLALPANIPPRKTYYIYKNYH</sequence>
<protein>
    <submittedName>
        <fullName evidence="1">Uncharacterized protein</fullName>
    </submittedName>
</protein>
<dbReference type="Proteomes" id="UP000003586">
    <property type="component" value="Chromosome"/>
</dbReference>
<dbReference type="STRING" id="929713.NIASO_11270"/>
<dbReference type="HOGENOM" id="CLU_2700982_0_0_10"/>
<proteinExistence type="predicted"/>
<keyword evidence="2" id="KW-1185">Reference proteome</keyword>
<evidence type="ECO:0000313" key="2">
    <source>
        <dbReference type="Proteomes" id="UP000003586"/>
    </source>
</evidence>
<accession>W0F8C2</accession>
<organism evidence="1 2">
    <name type="scientific">Niabella soli DSM 19437</name>
    <dbReference type="NCBI Taxonomy" id="929713"/>
    <lineage>
        <taxon>Bacteria</taxon>
        <taxon>Pseudomonadati</taxon>
        <taxon>Bacteroidota</taxon>
        <taxon>Chitinophagia</taxon>
        <taxon>Chitinophagales</taxon>
        <taxon>Chitinophagaceae</taxon>
        <taxon>Niabella</taxon>
    </lineage>
</organism>
<dbReference type="EMBL" id="CP007035">
    <property type="protein sequence ID" value="AHF17621.1"/>
    <property type="molecule type" value="Genomic_DNA"/>
</dbReference>
<name>W0F8C2_9BACT</name>
<evidence type="ECO:0000313" key="1">
    <source>
        <dbReference type="EMBL" id="AHF17621.1"/>
    </source>
</evidence>
<dbReference type="KEGG" id="nso:NIASO_11270"/>